<accession>A0A0L0D1Z0</accession>
<dbReference type="GeneID" id="25562473"/>
<dbReference type="OrthoDB" id="2154985at2759"/>
<dbReference type="EMBL" id="GL349442">
    <property type="protein sequence ID" value="KNC46369.1"/>
    <property type="molecule type" value="Genomic_DNA"/>
</dbReference>
<feature type="transmembrane region" description="Helical" evidence="1">
    <location>
        <begin position="107"/>
        <end position="127"/>
    </location>
</feature>
<dbReference type="SUPFAM" id="SSF48452">
    <property type="entry name" value="TPR-like"/>
    <property type="match status" value="1"/>
</dbReference>
<evidence type="ECO:0000313" key="3">
    <source>
        <dbReference type="Proteomes" id="UP000054408"/>
    </source>
</evidence>
<dbReference type="eggNOG" id="KOG3783">
    <property type="taxonomic scope" value="Eukaryota"/>
</dbReference>
<dbReference type="InterPro" id="IPR019412">
    <property type="entry name" value="IML2/TPR_39"/>
</dbReference>
<gene>
    <name evidence="2" type="ORF">AMSG_02821</name>
</gene>
<keyword evidence="1" id="KW-0812">Transmembrane</keyword>
<dbReference type="RefSeq" id="XP_013760662.1">
    <property type="nucleotide sequence ID" value="XM_013905208.1"/>
</dbReference>
<proteinExistence type="predicted"/>
<keyword evidence="1" id="KW-1133">Transmembrane helix</keyword>
<dbReference type="Gene3D" id="1.25.40.10">
    <property type="entry name" value="Tetratricopeptide repeat domain"/>
    <property type="match status" value="1"/>
</dbReference>
<keyword evidence="1" id="KW-0472">Membrane</keyword>
<keyword evidence="3" id="KW-1185">Reference proteome</keyword>
<dbReference type="InterPro" id="IPR011990">
    <property type="entry name" value="TPR-like_helical_dom_sf"/>
</dbReference>
<dbReference type="PANTHER" id="PTHR31859">
    <property type="entry name" value="TETRATRICOPEPTIDE REPEAT PROTEIN 39 FAMILY MEMBER"/>
    <property type="match status" value="1"/>
</dbReference>
<evidence type="ECO:0000313" key="2">
    <source>
        <dbReference type="EMBL" id="KNC46369.1"/>
    </source>
</evidence>
<dbReference type="AlphaFoldDB" id="A0A0L0D1Z0"/>
<dbReference type="Proteomes" id="UP000054408">
    <property type="component" value="Unassembled WGS sequence"/>
</dbReference>
<name>A0A0L0D1Z0_THETB</name>
<reference evidence="2 3" key="1">
    <citation type="submission" date="2010-05" db="EMBL/GenBank/DDBJ databases">
        <title>The Genome Sequence of Thecamonas trahens ATCC 50062.</title>
        <authorList>
            <consortium name="The Broad Institute Genome Sequencing Platform"/>
            <person name="Russ C."/>
            <person name="Cuomo C."/>
            <person name="Shea T."/>
            <person name="Young S.K."/>
            <person name="Zeng Q."/>
            <person name="Koehrsen M."/>
            <person name="Haas B."/>
            <person name="Borodovsky M."/>
            <person name="Guigo R."/>
            <person name="Alvarado L."/>
            <person name="Berlin A."/>
            <person name="Bochicchio J."/>
            <person name="Borenstein D."/>
            <person name="Chapman S."/>
            <person name="Chen Z."/>
            <person name="Freedman E."/>
            <person name="Gellesch M."/>
            <person name="Goldberg J."/>
            <person name="Griggs A."/>
            <person name="Gujja S."/>
            <person name="Heilman E."/>
            <person name="Heiman D."/>
            <person name="Hepburn T."/>
            <person name="Howarth C."/>
            <person name="Jen D."/>
            <person name="Larson L."/>
            <person name="Mehta T."/>
            <person name="Park D."/>
            <person name="Pearson M."/>
            <person name="Roberts A."/>
            <person name="Saif S."/>
            <person name="Shenoy N."/>
            <person name="Sisk P."/>
            <person name="Stolte C."/>
            <person name="Sykes S."/>
            <person name="Thomson T."/>
            <person name="Walk T."/>
            <person name="White J."/>
            <person name="Yandava C."/>
            <person name="Burger G."/>
            <person name="Gray M.W."/>
            <person name="Holland P.W.H."/>
            <person name="King N."/>
            <person name="Lang F.B.F."/>
            <person name="Roger A.J."/>
            <person name="Ruiz-Trillo I."/>
            <person name="Lander E."/>
            <person name="Nusbaum C."/>
        </authorList>
    </citation>
    <scope>NUCLEOTIDE SEQUENCE [LARGE SCALE GENOMIC DNA]</scope>
    <source>
        <strain evidence="2 3">ATCC 50062</strain>
    </source>
</reference>
<sequence>MADVSAFATAFGSPGSGKTKKAAAAKQRLAGLAKAMETNSGGDVVVALRNAAWDTRLVAAEAKLLEAMLLLNIGSKISGSLALRKSWKAFTAIQTDIRASSLPISQFVANGVNFGVGLFFFVVSLVPPGLVAKVLKMLGFRGDRALGLGLVRGVSDSGMGRSGFAAMILLFSMLYLPRGFDRDDGTLDDASDVLDGIQARYPNAALFLLFRGQLLRKTGRAADASDAVEEAIAQTRAANIAAPCTLLYELANTHFHALAWSRAATAYDDVLAADGEFGMRGMSALSIAACIAMTAPQDCDGFRAALERVAAVATPKSRYDDAATCLASRYLAHPLLAPLLATELLFFKHDLAHLAADQAQPLLHRLTAAPMGVDFDALARTADNSLAFAPLVLCVAALRRRVGDTAGARTALDVLIAAEPELARSERTYLAFALSERAEIAHAAGDLDAAGVDVARARKLKDYLFSFILTRRLRVCEAALAEAAA</sequence>
<dbReference type="PANTHER" id="PTHR31859:SF1">
    <property type="entry name" value="TETRATRICOPEPTIDE REPEAT PROTEIN 39C"/>
    <property type="match status" value="1"/>
</dbReference>
<evidence type="ECO:0000256" key="1">
    <source>
        <dbReference type="SAM" id="Phobius"/>
    </source>
</evidence>
<dbReference type="Pfam" id="PF10300">
    <property type="entry name" value="Iml2-TPR_39"/>
    <property type="match status" value="1"/>
</dbReference>
<protein>
    <submittedName>
        <fullName evidence="2">Uncharacterized protein</fullName>
    </submittedName>
</protein>
<organism evidence="2 3">
    <name type="scientific">Thecamonas trahens ATCC 50062</name>
    <dbReference type="NCBI Taxonomy" id="461836"/>
    <lineage>
        <taxon>Eukaryota</taxon>
        <taxon>Apusozoa</taxon>
        <taxon>Apusomonadida</taxon>
        <taxon>Apusomonadidae</taxon>
        <taxon>Thecamonas</taxon>
    </lineage>
</organism>